<proteinExistence type="predicted"/>
<reference evidence="3 4" key="1">
    <citation type="submission" date="2019-04" db="EMBL/GenBank/DDBJ databases">
        <title>An improved genome assembly and genetic linkage map for asparagus bean, Vigna unguiculata ssp. sesquipedialis.</title>
        <authorList>
            <person name="Xia Q."/>
            <person name="Zhang R."/>
            <person name="Dong Y."/>
        </authorList>
    </citation>
    <scope>NUCLEOTIDE SEQUENCE [LARGE SCALE GENOMIC DNA]</scope>
    <source>
        <tissue evidence="3">Leaf</tissue>
    </source>
</reference>
<dbReference type="AlphaFoldDB" id="A0A4D6NQY4"/>
<feature type="region of interest" description="Disordered" evidence="1">
    <location>
        <begin position="1"/>
        <end position="26"/>
    </location>
</feature>
<organism evidence="3 4">
    <name type="scientific">Vigna unguiculata</name>
    <name type="common">Cowpea</name>
    <dbReference type="NCBI Taxonomy" id="3917"/>
    <lineage>
        <taxon>Eukaryota</taxon>
        <taxon>Viridiplantae</taxon>
        <taxon>Streptophyta</taxon>
        <taxon>Embryophyta</taxon>
        <taxon>Tracheophyta</taxon>
        <taxon>Spermatophyta</taxon>
        <taxon>Magnoliopsida</taxon>
        <taxon>eudicotyledons</taxon>
        <taxon>Gunneridae</taxon>
        <taxon>Pentapetalae</taxon>
        <taxon>rosids</taxon>
        <taxon>fabids</taxon>
        <taxon>Fabales</taxon>
        <taxon>Fabaceae</taxon>
        <taxon>Papilionoideae</taxon>
        <taxon>50 kb inversion clade</taxon>
        <taxon>NPAAA clade</taxon>
        <taxon>indigoferoid/millettioid clade</taxon>
        <taxon>Phaseoleae</taxon>
        <taxon>Vigna</taxon>
    </lineage>
</organism>
<keyword evidence="2" id="KW-1133">Transmembrane helix</keyword>
<evidence type="ECO:0000256" key="1">
    <source>
        <dbReference type="SAM" id="MobiDB-lite"/>
    </source>
</evidence>
<gene>
    <name evidence="3" type="ORF">DEO72_LG11g1699</name>
</gene>
<dbReference type="EMBL" id="CP039355">
    <property type="protein sequence ID" value="QCE14695.1"/>
    <property type="molecule type" value="Genomic_DNA"/>
</dbReference>
<protein>
    <submittedName>
        <fullName evidence="3">Uncharacterized protein</fullName>
    </submittedName>
</protein>
<keyword evidence="2" id="KW-0472">Membrane</keyword>
<keyword evidence="2" id="KW-0812">Transmembrane</keyword>
<evidence type="ECO:0000313" key="4">
    <source>
        <dbReference type="Proteomes" id="UP000501690"/>
    </source>
</evidence>
<accession>A0A4D6NQY4</accession>
<feature type="compositionally biased region" description="Basic residues" evidence="1">
    <location>
        <begin position="1"/>
        <end position="12"/>
    </location>
</feature>
<keyword evidence="4" id="KW-1185">Reference proteome</keyword>
<sequence length="201" mass="22220">MKKVHTHFRSRRISSQIRDDPSSSGNQSSVGFSSLRILFSLGLFFVFFCVWCSRSSFSCTLPYWLHSDIDRVVLKLAGWLSFSVLGAFPSPLQIKQICDAATLPNVCWSPWCFVKSLSQVCGWGVVLVYDGLLVSVQRIARGIKQGCLSRSGVFNLQSCALGVASSGGIRNWQHWQIQIAAATSLDAFSAYGVERVSKVDK</sequence>
<evidence type="ECO:0000256" key="2">
    <source>
        <dbReference type="SAM" id="Phobius"/>
    </source>
</evidence>
<dbReference type="Proteomes" id="UP000501690">
    <property type="component" value="Linkage Group LG11"/>
</dbReference>
<feature type="transmembrane region" description="Helical" evidence="2">
    <location>
        <begin position="30"/>
        <end position="51"/>
    </location>
</feature>
<name>A0A4D6NQY4_VIGUN</name>
<evidence type="ECO:0000313" key="3">
    <source>
        <dbReference type="EMBL" id="QCE14695.1"/>
    </source>
</evidence>